<sequence length="355" mass="40761">MKKDFGKKAIKVSVSATTLIVEALDLKEVIQCFKWDTEHQSLHPTDLQKARLLDRGFSILSQMDAFFEAQRLHMPHAVILHDKLNAKPGNSALWNIPLLLPSEIINHGGTCSKTLLDIEWCLRYAYCHDSLEQMQKHLLSRTGLIAYKLKYLHGQYNGTRSSQTVNAISTKINACATKYRVSFAMVDKHAKAVGCVASGLRKLNPEDIRGIERNALHNQWKMDVTLSWIWYAMGVNFEDDEAVHDNLRISWCKALARAHQWQEECLLIQEEMRWLLVTFEKQALEWERRSTNSWNAQFRNMTPEVIEGCAAYTARQTSLRRNLAVFCQSKWLKVLQELAMGPRGIALDNSEYILA</sequence>
<dbReference type="Proteomes" id="UP000799118">
    <property type="component" value="Unassembled WGS sequence"/>
</dbReference>
<keyword evidence="2" id="KW-1185">Reference proteome</keyword>
<organism evidence="1 2">
    <name type="scientific">Gymnopus androsaceus JB14</name>
    <dbReference type="NCBI Taxonomy" id="1447944"/>
    <lineage>
        <taxon>Eukaryota</taxon>
        <taxon>Fungi</taxon>
        <taxon>Dikarya</taxon>
        <taxon>Basidiomycota</taxon>
        <taxon>Agaricomycotina</taxon>
        <taxon>Agaricomycetes</taxon>
        <taxon>Agaricomycetidae</taxon>
        <taxon>Agaricales</taxon>
        <taxon>Marasmiineae</taxon>
        <taxon>Omphalotaceae</taxon>
        <taxon>Gymnopus</taxon>
    </lineage>
</organism>
<evidence type="ECO:0000313" key="1">
    <source>
        <dbReference type="EMBL" id="KAE9398540.1"/>
    </source>
</evidence>
<protein>
    <submittedName>
        <fullName evidence="1">Uncharacterized protein</fullName>
    </submittedName>
</protein>
<dbReference type="EMBL" id="ML769481">
    <property type="protein sequence ID" value="KAE9398540.1"/>
    <property type="molecule type" value="Genomic_DNA"/>
</dbReference>
<evidence type="ECO:0000313" key="2">
    <source>
        <dbReference type="Proteomes" id="UP000799118"/>
    </source>
</evidence>
<gene>
    <name evidence="1" type="ORF">BT96DRAFT_994741</name>
</gene>
<proteinExistence type="predicted"/>
<name>A0A6A4HLF1_9AGAR</name>
<dbReference type="AlphaFoldDB" id="A0A6A4HLF1"/>
<accession>A0A6A4HLF1</accession>
<dbReference type="OrthoDB" id="3261436at2759"/>
<reference evidence="1" key="1">
    <citation type="journal article" date="2019" name="Environ. Microbiol.">
        <title>Fungal ecological strategies reflected in gene transcription - a case study of two litter decomposers.</title>
        <authorList>
            <person name="Barbi F."/>
            <person name="Kohler A."/>
            <person name="Barry K."/>
            <person name="Baskaran P."/>
            <person name="Daum C."/>
            <person name="Fauchery L."/>
            <person name="Ihrmark K."/>
            <person name="Kuo A."/>
            <person name="LaButti K."/>
            <person name="Lipzen A."/>
            <person name="Morin E."/>
            <person name="Grigoriev I.V."/>
            <person name="Henrissat B."/>
            <person name="Lindahl B."/>
            <person name="Martin F."/>
        </authorList>
    </citation>
    <scope>NUCLEOTIDE SEQUENCE</scope>
    <source>
        <strain evidence="1">JB14</strain>
    </source>
</reference>